<dbReference type="EMBL" id="JACGWZ010000002">
    <property type="protein sequence ID" value="MBA8824455.1"/>
    <property type="molecule type" value="Genomic_DNA"/>
</dbReference>
<evidence type="ECO:0000313" key="2">
    <source>
        <dbReference type="EMBL" id="MBA8824455.1"/>
    </source>
</evidence>
<gene>
    <name evidence="2" type="ORF">FHX42_001802</name>
</gene>
<keyword evidence="3" id="KW-1185">Reference proteome</keyword>
<evidence type="ECO:0000256" key="1">
    <source>
        <dbReference type="SAM" id="MobiDB-lite"/>
    </source>
</evidence>
<dbReference type="AlphaFoldDB" id="A0A839DYL0"/>
<proteinExistence type="predicted"/>
<dbReference type="RefSeq" id="WP_182543738.1">
    <property type="nucleotide sequence ID" value="NZ_JACGWZ010000002.1"/>
</dbReference>
<sequence>MSSTVAVRFTAGTMSESRREAHLAGRPAPDTNPDFWETYCGIHIPAEIAEVSDRPAGMPCMACMMRLPAAGGFAVDARGS</sequence>
<name>A0A839DYL0_9PSEU</name>
<evidence type="ECO:0000313" key="3">
    <source>
        <dbReference type="Proteomes" id="UP000569329"/>
    </source>
</evidence>
<reference evidence="2 3" key="1">
    <citation type="submission" date="2020-07" db="EMBL/GenBank/DDBJ databases">
        <title>Sequencing the genomes of 1000 actinobacteria strains.</title>
        <authorList>
            <person name="Klenk H.-P."/>
        </authorList>
    </citation>
    <scope>NUCLEOTIDE SEQUENCE [LARGE SCALE GENOMIC DNA]</scope>
    <source>
        <strain evidence="2 3">DSM 45975</strain>
    </source>
</reference>
<dbReference type="Proteomes" id="UP000569329">
    <property type="component" value="Unassembled WGS sequence"/>
</dbReference>
<organism evidence="2 3">
    <name type="scientific">Halosaccharopolyspora lacisalsi</name>
    <dbReference type="NCBI Taxonomy" id="1000566"/>
    <lineage>
        <taxon>Bacteria</taxon>
        <taxon>Bacillati</taxon>
        <taxon>Actinomycetota</taxon>
        <taxon>Actinomycetes</taxon>
        <taxon>Pseudonocardiales</taxon>
        <taxon>Pseudonocardiaceae</taxon>
        <taxon>Halosaccharopolyspora</taxon>
    </lineage>
</organism>
<protein>
    <submittedName>
        <fullName evidence="2">Uncharacterized protein</fullName>
    </submittedName>
</protein>
<accession>A0A839DYL0</accession>
<comment type="caution">
    <text evidence="2">The sequence shown here is derived from an EMBL/GenBank/DDBJ whole genome shotgun (WGS) entry which is preliminary data.</text>
</comment>
<feature type="region of interest" description="Disordered" evidence="1">
    <location>
        <begin position="1"/>
        <end position="30"/>
    </location>
</feature>